<reference evidence="2" key="1">
    <citation type="submission" date="2016-10" db="EMBL/GenBank/DDBJ databases">
        <authorList>
            <person name="Varghese N."/>
            <person name="Submissions S."/>
        </authorList>
    </citation>
    <scope>NUCLEOTIDE SEQUENCE [LARGE SCALE GENOMIC DNA]</scope>
    <source>
        <strain evidence="2">DSM 3384</strain>
    </source>
</reference>
<evidence type="ECO:0000313" key="2">
    <source>
        <dbReference type="Proteomes" id="UP000199608"/>
    </source>
</evidence>
<keyword evidence="2" id="KW-1185">Reference proteome</keyword>
<sequence length="226" mass="26292">MTFMKIIIETILDKMLGISKIRKQFLTHIFILLLSMNGRVNFMNMSRIGTYSEKNYRLHFEKSFDFLTFNKHLIEQYCSDHKIIAGDCSYIPKSRKHTPHIGKFWSGCASKAFIGLEISSLAVVDIDNNTAMQLEYKQTPSDLNDEESRIDFYLRQVIEKKDQLKQQADYIVNDGAYAKKKYVDGIAEQTNLHLICKLRKDADLRYLYTGPRRKGNGKVNCKKIDK</sequence>
<dbReference type="AlphaFoldDB" id="A0A1H2JWX7"/>
<accession>A0A1H2JWX7</accession>
<dbReference type="EMBL" id="FNLL01000016">
    <property type="protein sequence ID" value="SDU60656.1"/>
    <property type="molecule type" value="Genomic_DNA"/>
</dbReference>
<name>A0A1H2JWX7_9BACT</name>
<dbReference type="Proteomes" id="UP000199608">
    <property type="component" value="Unassembled WGS sequence"/>
</dbReference>
<keyword evidence="1" id="KW-0255">Endonuclease</keyword>
<proteinExistence type="predicted"/>
<keyword evidence="1" id="KW-0540">Nuclease</keyword>
<evidence type="ECO:0000313" key="1">
    <source>
        <dbReference type="EMBL" id="SDU60656.1"/>
    </source>
</evidence>
<gene>
    <name evidence="1" type="ORF">SAMN04487931_11653</name>
</gene>
<dbReference type="GO" id="GO:0004519">
    <property type="term" value="F:endonuclease activity"/>
    <property type="evidence" value="ECO:0007669"/>
    <property type="project" value="UniProtKB-KW"/>
</dbReference>
<organism evidence="1 2">
    <name type="scientific">Desulfobacula phenolica</name>
    <dbReference type="NCBI Taxonomy" id="90732"/>
    <lineage>
        <taxon>Bacteria</taxon>
        <taxon>Pseudomonadati</taxon>
        <taxon>Thermodesulfobacteriota</taxon>
        <taxon>Desulfobacteria</taxon>
        <taxon>Desulfobacterales</taxon>
        <taxon>Desulfobacteraceae</taxon>
        <taxon>Desulfobacula</taxon>
    </lineage>
</organism>
<protein>
    <submittedName>
        <fullName evidence="1">DDE superfamily endonuclease</fullName>
    </submittedName>
</protein>
<keyword evidence="1" id="KW-0378">Hydrolase</keyword>